<evidence type="ECO:0000313" key="2">
    <source>
        <dbReference type="EMBL" id="CEJ88129.1"/>
    </source>
</evidence>
<evidence type="ECO:0000313" key="3">
    <source>
        <dbReference type="Proteomes" id="UP000039046"/>
    </source>
</evidence>
<dbReference type="Proteomes" id="UP000039046">
    <property type="component" value="Unassembled WGS sequence"/>
</dbReference>
<name>A0A0A1TGS8_9HYPO</name>
<dbReference type="AlphaFoldDB" id="A0A0A1TGS8"/>
<evidence type="ECO:0000256" key="1">
    <source>
        <dbReference type="SAM" id="MobiDB-lite"/>
    </source>
</evidence>
<gene>
    <name evidence="2" type="ORF">VHEMI04618</name>
</gene>
<feature type="compositionally biased region" description="Polar residues" evidence="1">
    <location>
        <begin position="84"/>
        <end position="106"/>
    </location>
</feature>
<protein>
    <submittedName>
        <fullName evidence="2">Uncharacterized protein</fullName>
    </submittedName>
</protein>
<accession>A0A0A1TGS8</accession>
<reference evidence="2 3" key="1">
    <citation type="journal article" date="2015" name="Genome Announc.">
        <title>Draft Genome Sequence and Gene Annotation of the Entomopathogenic Fungus Verticillium hemipterigenum.</title>
        <authorList>
            <person name="Horn F."/>
            <person name="Habel A."/>
            <person name="Scharf D.H."/>
            <person name="Dworschak J."/>
            <person name="Brakhage A.A."/>
            <person name="Guthke R."/>
            <person name="Hertweck C."/>
            <person name="Linde J."/>
        </authorList>
    </citation>
    <scope>NUCLEOTIDE SEQUENCE [LARGE SCALE GENOMIC DNA]</scope>
</reference>
<dbReference type="HOGENOM" id="CLU_644334_0_0_1"/>
<dbReference type="EMBL" id="CDHN01000002">
    <property type="protein sequence ID" value="CEJ88129.1"/>
    <property type="molecule type" value="Genomic_DNA"/>
</dbReference>
<sequence length="426" mass="46012">MTTVAAESGAISDDWQDVGDVESVKSLPINDDEAVKTPPKDVVAATATATTSVVVADEAPITKHENTNISAEVQQPKEAPKAWTSASSTQAVLHANTQPAKTQSTPTPAPIRRVIRTLAAYKEALLELKGQLGETVLILDALADAGGAFNTDLRDTLETLKQQTAALSQTIYLSTRLYDAQNGSSRESTVPVNASLGDWLSNALRQTEAAKNELQATENNDIGTPASELLVLSMTMEEFLPVFQAEFELYRQEMQENVPVARPARQNPIPDITKLRAALTGAKDNLYSVSEVLRTVLPSALDESEHRGAMVEMACSNADALMSLITVVLATYAGEWVTCHHIASAPDAISFNEFAQLDSSVVQDVNDHLEDFLKKLTPKVDNPAADVLLGHRYVMLFESKQLDKVLATLGLLQAILIPGGRDQQQQ</sequence>
<feature type="region of interest" description="Disordered" evidence="1">
    <location>
        <begin position="65"/>
        <end position="107"/>
    </location>
</feature>
<feature type="region of interest" description="Disordered" evidence="1">
    <location>
        <begin position="1"/>
        <end position="40"/>
    </location>
</feature>
<proteinExistence type="predicted"/>
<keyword evidence="3" id="KW-1185">Reference proteome</keyword>
<organism evidence="2 3">
    <name type="scientific">[Torrubiella] hemipterigena</name>
    <dbReference type="NCBI Taxonomy" id="1531966"/>
    <lineage>
        <taxon>Eukaryota</taxon>
        <taxon>Fungi</taxon>
        <taxon>Dikarya</taxon>
        <taxon>Ascomycota</taxon>
        <taxon>Pezizomycotina</taxon>
        <taxon>Sordariomycetes</taxon>
        <taxon>Hypocreomycetidae</taxon>
        <taxon>Hypocreales</taxon>
        <taxon>Clavicipitaceae</taxon>
        <taxon>Clavicipitaceae incertae sedis</taxon>
        <taxon>'Torrubiella' clade</taxon>
    </lineage>
</organism>